<comment type="caution">
    <text evidence="1">The sequence shown here is derived from an EMBL/GenBank/DDBJ whole genome shotgun (WGS) entry which is preliminary data.</text>
</comment>
<name>A0ABP8RD65_9PSEU</name>
<dbReference type="EMBL" id="BAABGT010000004">
    <property type="protein sequence ID" value="GAA4535984.1"/>
    <property type="molecule type" value="Genomic_DNA"/>
</dbReference>
<proteinExistence type="predicted"/>
<keyword evidence="2" id="KW-1185">Reference proteome</keyword>
<sequence length="206" mass="22682">MSVSGLVKPDYDVLNVVALKKMATAATVAHVTGHSPDEVERVLTCLADRGLVVLAGDAALPTNDAEPALAESAGSHYAGVRGDDDLAKLIDRFEAVNAQFLVTMSSWQQIDVGGRKVINDHSDSEYDEKVIARLEKLTERLRPLLNALAEYDGRFGVYPRRFDAAMHGIDAGRHDLVSSPTEDSVHNIWFEFHEDLLRTLGRERTE</sequence>
<organism evidence="1 2">
    <name type="scientific">Pseudonocardia xishanensis</name>
    <dbReference type="NCBI Taxonomy" id="630995"/>
    <lineage>
        <taxon>Bacteria</taxon>
        <taxon>Bacillati</taxon>
        <taxon>Actinomycetota</taxon>
        <taxon>Actinomycetes</taxon>
        <taxon>Pseudonocardiales</taxon>
        <taxon>Pseudonocardiaceae</taxon>
        <taxon>Pseudonocardia</taxon>
    </lineage>
</organism>
<gene>
    <name evidence="1" type="ORF">GCM10023175_02220</name>
</gene>
<protein>
    <recommendedName>
        <fullName evidence="3">Transcriptional regulator</fullName>
    </recommendedName>
</protein>
<evidence type="ECO:0000313" key="2">
    <source>
        <dbReference type="Proteomes" id="UP001501598"/>
    </source>
</evidence>
<accession>A0ABP8RD65</accession>
<reference evidence="2" key="1">
    <citation type="journal article" date="2019" name="Int. J. Syst. Evol. Microbiol.">
        <title>The Global Catalogue of Microorganisms (GCM) 10K type strain sequencing project: providing services to taxonomists for standard genome sequencing and annotation.</title>
        <authorList>
            <consortium name="The Broad Institute Genomics Platform"/>
            <consortium name="The Broad Institute Genome Sequencing Center for Infectious Disease"/>
            <person name="Wu L."/>
            <person name="Ma J."/>
        </authorList>
    </citation>
    <scope>NUCLEOTIDE SEQUENCE [LARGE SCALE GENOMIC DNA]</scope>
    <source>
        <strain evidence="2">JCM 17906</strain>
    </source>
</reference>
<evidence type="ECO:0008006" key="3">
    <source>
        <dbReference type="Google" id="ProtNLM"/>
    </source>
</evidence>
<evidence type="ECO:0000313" key="1">
    <source>
        <dbReference type="EMBL" id="GAA4535984.1"/>
    </source>
</evidence>
<dbReference type="RefSeq" id="WP_345411771.1">
    <property type="nucleotide sequence ID" value="NZ_BAABGT010000004.1"/>
</dbReference>
<dbReference type="Proteomes" id="UP001501598">
    <property type="component" value="Unassembled WGS sequence"/>
</dbReference>